<proteinExistence type="predicted"/>
<gene>
    <name evidence="1" type="ORF">A2777_00060</name>
</gene>
<dbReference type="EMBL" id="MFJF01000006">
    <property type="protein sequence ID" value="OGG07932.1"/>
    <property type="molecule type" value="Genomic_DNA"/>
</dbReference>
<accession>A0A1F5Z717</accession>
<reference evidence="1 2" key="1">
    <citation type="journal article" date="2016" name="Nat. Commun.">
        <title>Thousands of microbial genomes shed light on interconnected biogeochemical processes in an aquifer system.</title>
        <authorList>
            <person name="Anantharaman K."/>
            <person name="Brown C.T."/>
            <person name="Hug L.A."/>
            <person name="Sharon I."/>
            <person name="Castelle C.J."/>
            <person name="Probst A.J."/>
            <person name="Thomas B.C."/>
            <person name="Singh A."/>
            <person name="Wilkins M.J."/>
            <person name="Karaoz U."/>
            <person name="Brodie E.L."/>
            <person name="Williams K.H."/>
            <person name="Hubbard S.S."/>
            <person name="Banfield J.F."/>
        </authorList>
    </citation>
    <scope>NUCLEOTIDE SEQUENCE [LARGE SCALE GENOMIC DNA]</scope>
</reference>
<sequence length="180" mass="21729">MQFHKAIRLFTSIIGDELDKYRRMPESELRGWFDILWVFFEKEEEEGRIEYKTWYQKQGDQELSDNPSGEPLYRVKILKLPFVRKDYRRYKPELSRTELIADFFPAGTADIETRRLDMTIFREEGNIYLSPMQFTRFKYNESQGLIKHELRYSEGRELTAFEAKFVKTVFDESIGFTETR</sequence>
<dbReference type="Proteomes" id="UP000177354">
    <property type="component" value="Unassembled WGS sequence"/>
</dbReference>
<protein>
    <submittedName>
        <fullName evidence="1">Uncharacterized protein</fullName>
    </submittedName>
</protein>
<evidence type="ECO:0000313" key="1">
    <source>
        <dbReference type="EMBL" id="OGG07932.1"/>
    </source>
</evidence>
<name>A0A1F5Z717_9BACT</name>
<dbReference type="AlphaFoldDB" id="A0A1F5Z717"/>
<organism evidence="1 2">
    <name type="scientific">Candidatus Gottesmanbacteria bacterium RIFCSPHIGHO2_01_FULL_40_15</name>
    <dbReference type="NCBI Taxonomy" id="1798376"/>
    <lineage>
        <taxon>Bacteria</taxon>
        <taxon>Candidatus Gottesmaniibacteriota</taxon>
    </lineage>
</organism>
<comment type="caution">
    <text evidence="1">The sequence shown here is derived from an EMBL/GenBank/DDBJ whole genome shotgun (WGS) entry which is preliminary data.</text>
</comment>
<evidence type="ECO:0000313" key="2">
    <source>
        <dbReference type="Proteomes" id="UP000177354"/>
    </source>
</evidence>